<keyword evidence="1" id="KW-1133">Transmembrane helix</keyword>
<evidence type="ECO:0000256" key="1">
    <source>
        <dbReference type="SAM" id="Phobius"/>
    </source>
</evidence>
<dbReference type="RefSeq" id="WP_266344919.1">
    <property type="nucleotide sequence ID" value="NZ_JAPKNH010000006.1"/>
</dbReference>
<dbReference type="Gene3D" id="1.20.5.160">
    <property type="entry name" value="Bacterial aa3 type cytochrome c oxidase subunit IV"/>
    <property type="match status" value="1"/>
</dbReference>
<evidence type="ECO:0000313" key="4">
    <source>
        <dbReference type="Proteomes" id="UP001596150"/>
    </source>
</evidence>
<evidence type="ECO:0000313" key="3">
    <source>
        <dbReference type="EMBL" id="MFC5514302.1"/>
    </source>
</evidence>
<evidence type="ECO:0000259" key="2">
    <source>
        <dbReference type="Pfam" id="PF07835"/>
    </source>
</evidence>
<dbReference type="Pfam" id="PF07835">
    <property type="entry name" value="COX4_pro_2"/>
    <property type="match status" value="1"/>
</dbReference>
<dbReference type="Proteomes" id="UP001596150">
    <property type="component" value="Unassembled WGS sequence"/>
</dbReference>
<proteinExistence type="predicted"/>
<dbReference type="InterPro" id="IPR012422">
    <property type="entry name" value="Cyt_c_oxidase_su4_bac-aa3"/>
</dbReference>
<keyword evidence="4" id="KW-1185">Reference proteome</keyword>
<protein>
    <submittedName>
        <fullName evidence="3">Aa3-type cytochrome c oxidase subunit IV</fullName>
    </submittedName>
</protein>
<dbReference type="InterPro" id="IPR036596">
    <property type="entry name" value="Cyt-C_aa3_sf"/>
</dbReference>
<name>A0ABW0PRH9_9HYPH</name>
<feature type="transmembrane region" description="Helical" evidence="1">
    <location>
        <begin position="15"/>
        <end position="40"/>
    </location>
</feature>
<keyword evidence="1" id="KW-0472">Membrane</keyword>
<gene>
    <name evidence="3" type="ORF">ACFPP9_00850</name>
</gene>
<reference evidence="4" key="1">
    <citation type="journal article" date="2019" name="Int. J. Syst. Evol. Microbiol.">
        <title>The Global Catalogue of Microorganisms (GCM) 10K type strain sequencing project: providing services to taxonomists for standard genome sequencing and annotation.</title>
        <authorList>
            <consortium name="The Broad Institute Genomics Platform"/>
            <consortium name="The Broad Institute Genome Sequencing Center for Infectious Disease"/>
            <person name="Wu L."/>
            <person name="Ma J."/>
        </authorList>
    </citation>
    <scope>NUCLEOTIDE SEQUENCE [LARGE SCALE GENOMIC DNA]</scope>
    <source>
        <strain evidence="4">KACC 12633</strain>
    </source>
</reference>
<keyword evidence="1" id="KW-0812">Transmembrane</keyword>
<organism evidence="3 4">
    <name type="scientific">Kaistia terrae</name>
    <dbReference type="NCBI Taxonomy" id="537017"/>
    <lineage>
        <taxon>Bacteria</taxon>
        <taxon>Pseudomonadati</taxon>
        <taxon>Pseudomonadota</taxon>
        <taxon>Alphaproteobacteria</taxon>
        <taxon>Hyphomicrobiales</taxon>
        <taxon>Kaistiaceae</taxon>
        <taxon>Kaistia</taxon>
    </lineage>
</organism>
<sequence>MAESPMDYAEHERTYAFFTGLTKYGTIACVVILVLMAIFLV</sequence>
<dbReference type="SUPFAM" id="SSF81469">
    <property type="entry name" value="Bacterial aa3 type cytochrome c oxidase subunit IV"/>
    <property type="match status" value="1"/>
</dbReference>
<feature type="domain" description="Cytochrome c oxidase subunit IV bacterial aa3 type" evidence="2">
    <location>
        <begin position="5"/>
        <end position="40"/>
    </location>
</feature>
<dbReference type="EMBL" id="JBHSML010000001">
    <property type="protein sequence ID" value="MFC5514302.1"/>
    <property type="molecule type" value="Genomic_DNA"/>
</dbReference>
<accession>A0ABW0PRH9</accession>
<comment type="caution">
    <text evidence="3">The sequence shown here is derived from an EMBL/GenBank/DDBJ whole genome shotgun (WGS) entry which is preliminary data.</text>
</comment>